<name>A0A8H4FHM2_COLGL</name>
<evidence type="ECO:0000313" key="2">
    <source>
        <dbReference type="EMBL" id="KAF3802161.1"/>
    </source>
</evidence>
<organism evidence="2 3">
    <name type="scientific">Colletotrichum gloeosporioides</name>
    <name type="common">Anthracnose fungus</name>
    <name type="synonym">Glomerella cingulata</name>
    <dbReference type="NCBI Taxonomy" id="474922"/>
    <lineage>
        <taxon>Eukaryota</taxon>
        <taxon>Fungi</taxon>
        <taxon>Dikarya</taxon>
        <taxon>Ascomycota</taxon>
        <taxon>Pezizomycotina</taxon>
        <taxon>Sordariomycetes</taxon>
        <taxon>Hypocreomycetidae</taxon>
        <taxon>Glomerellales</taxon>
        <taxon>Glomerellaceae</taxon>
        <taxon>Colletotrichum</taxon>
        <taxon>Colletotrichum gloeosporioides species complex</taxon>
    </lineage>
</organism>
<evidence type="ECO:0000256" key="1">
    <source>
        <dbReference type="SAM" id="MobiDB-lite"/>
    </source>
</evidence>
<feature type="compositionally biased region" description="Polar residues" evidence="1">
    <location>
        <begin position="1"/>
        <end position="17"/>
    </location>
</feature>
<dbReference type="AlphaFoldDB" id="A0A8H4FHM2"/>
<comment type="caution">
    <text evidence="2">The sequence shown here is derived from an EMBL/GenBank/DDBJ whole genome shotgun (WGS) entry which is preliminary data.</text>
</comment>
<reference evidence="2" key="1">
    <citation type="journal article" date="2020" name="Phytopathology">
        <title>Genome sequence and comparative analysis of Colletotrichum gloeosporioides isolated from Liriodendron leaves.</title>
        <authorList>
            <person name="Fu F.F."/>
            <person name="Hao Z."/>
            <person name="Wang P."/>
            <person name="Lu Y."/>
            <person name="Xue L.J."/>
            <person name="Wei G."/>
            <person name="Tian Y."/>
            <person name="Baishi H."/>
            <person name="Xu H."/>
            <person name="Shi J."/>
            <person name="Cheng T."/>
            <person name="Wang G."/>
            <person name="Yi Y."/>
            <person name="Chen J."/>
        </authorList>
    </citation>
    <scope>NUCLEOTIDE SEQUENCE</scope>
    <source>
        <strain evidence="2">Lc1</strain>
    </source>
</reference>
<feature type="region of interest" description="Disordered" evidence="1">
    <location>
        <begin position="1"/>
        <end position="53"/>
    </location>
</feature>
<reference evidence="2" key="2">
    <citation type="submission" date="2020-03" db="EMBL/GenBank/DDBJ databases">
        <authorList>
            <person name="Fu F.-F."/>
            <person name="Chen J."/>
        </authorList>
    </citation>
    <scope>NUCLEOTIDE SEQUENCE</scope>
    <source>
        <strain evidence="2">Lc1</strain>
    </source>
</reference>
<feature type="region of interest" description="Disordered" evidence="1">
    <location>
        <begin position="90"/>
        <end position="112"/>
    </location>
</feature>
<proteinExistence type="predicted"/>
<evidence type="ECO:0000313" key="3">
    <source>
        <dbReference type="Proteomes" id="UP000613401"/>
    </source>
</evidence>
<sequence length="512" mass="58018">MDLGNSSQGRSSQSPPEDNQLKTDESKDFIESHLLTNVLEPEPHDTSRPVTGLPMDHDYYPELAWGGRRGGGGLMEAHDFLREAGRLPVELEKMEPNPGGDDDDDDLDSGTDDDIDAEFEYYDPGNTLYLEPYDPCEPYGVEAYPWPNNNEIEPAIVTKSMCYLQEEGSLTREVYDWKPTRKITTTPRSEPTKLVVKIRDMLAGGETPGPQVLVCNVEEPSEGFPGCVVVKICDPLGYNVDTNNDGTPWRETSRADIHVCCEAATLDFLDKSPHIGDKRLAPKFYGAYILKVPKINPTVGESGTREVPALVMEHIQGISMSAMCAVNDAGVLRPPTSPARWYSNGTHTLQMDEKTRLEVLKIFLDGYVRQLFAGVEQRRIEPEHILIAPTEKKNEPRVALIHYRDSLIDSKHKKPLKMYEDYEHPPHPFTKFSCQKLRALTGWFPMNWKGIDMDMWLIESFNDDKWGPYQPSKIIPDSGWKLSTLLKEMEKRGKIRKMKAESLEEEESKCRI</sequence>
<protein>
    <submittedName>
        <fullName evidence="2">Uncharacterized protein</fullName>
    </submittedName>
</protein>
<dbReference type="EMBL" id="WVTB01000065">
    <property type="protein sequence ID" value="KAF3802161.1"/>
    <property type="molecule type" value="Genomic_DNA"/>
</dbReference>
<dbReference type="Proteomes" id="UP000613401">
    <property type="component" value="Unassembled WGS sequence"/>
</dbReference>
<gene>
    <name evidence="2" type="ORF">GCG54_00012407</name>
</gene>
<feature type="compositionally biased region" description="Basic and acidic residues" evidence="1">
    <location>
        <begin position="19"/>
        <end position="31"/>
    </location>
</feature>
<accession>A0A8H4FHM2</accession>
<feature type="compositionally biased region" description="Acidic residues" evidence="1">
    <location>
        <begin position="100"/>
        <end position="112"/>
    </location>
</feature>
<dbReference type="GeneID" id="69019527"/>
<keyword evidence="3" id="KW-1185">Reference proteome</keyword>
<dbReference type="RefSeq" id="XP_045261320.1">
    <property type="nucleotide sequence ID" value="XM_045412285.1"/>
</dbReference>